<reference evidence="1 2" key="1">
    <citation type="journal article" date="2024" name="Ann. Entomol. Soc. Am.">
        <title>Genomic analyses of the southern and eastern yellowjacket wasps (Hymenoptera: Vespidae) reveal evolutionary signatures of social life.</title>
        <authorList>
            <person name="Catto M.A."/>
            <person name="Caine P.B."/>
            <person name="Orr S.E."/>
            <person name="Hunt B.G."/>
            <person name="Goodisman M.A.D."/>
        </authorList>
    </citation>
    <scope>NUCLEOTIDE SEQUENCE [LARGE SCALE GENOMIC DNA]</scope>
    <source>
        <strain evidence="1">233</strain>
        <tissue evidence="1">Head and thorax</tissue>
    </source>
</reference>
<gene>
    <name evidence="1" type="ORF">V1478_006709</name>
</gene>
<protein>
    <submittedName>
        <fullName evidence="1">Uncharacterized protein</fullName>
    </submittedName>
</protein>
<name>A0ABD2B0Q6_VESSQ</name>
<dbReference type="AlphaFoldDB" id="A0ABD2B0Q6"/>
<dbReference type="Proteomes" id="UP001607302">
    <property type="component" value="Unassembled WGS sequence"/>
</dbReference>
<sequence>AEIANTPDDVDTLTAVTSSGIRCSDDSVTHKRRTLSSTMHWNVGSFGTIQKRRKNDATSTRRALRRPILTAGWMGGS</sequence>
<proteinExistence type="predicted"/>
<organism evidence="1 2">
    <name type="scientific">Vespula squamosa</name>
    <name type="common">Southern yellow jacket</name>
    <name type="synonym">Wasp</name>
    <dbReference type="NCBI Taxonomy" id="30214"/>
    <lineage>
        <taxon>Eukaryota</taxon>
        <taxon>Metazoa</taxon>
        <taxon>Ecdysozoa</taxon>
        <taxon>Arthropoda</taxon>
        <taxon>Hexapoda</taxon>
        <taxon>Insecta</taxon>
        <taxon>Pterygota</taxon>
        <taxon>Neoptera</taxon>
        <taxon>Endopterygota</taxon>
        <taxon>Hymenoptera</taxon>
        <taxon>Apocrita</taxon>
        <taxon>Aculeata</taxon>
        <taxon>Vespoidea</taxon>
        <taxon>Vespidae</taxon>
        <taxon>Vespinae</taxon>
        <taxon>Vespula</taxon>
    </lineage>
</organism>
<keyword evidence="2" id="KW-1185">Reference proteome</keyword>
<evidence type="ECO:0000313" key="1">
    <source>
        <dbReference type="EMBL" id="KAL2726431.1"/>
    </source>
</evidence>
<comment type="caution">
    <text evidence="1">The sequence shown here is derived from an EMBL/GenBank/DDBJ whole genome shotgun (WGS) entry which is preliminary data.</text>
</comment>
<accession>A0ABD2B0Q6</accession>
<dbReference type="EMBL" id="JAUDFV010000133">
    <property type="protein sequence ID" value="KAL2726431.1"/>
    <property type="molecule type" value="Genomic_DNA"/>
</dbReference>
<feature type="non-terminal residue" evidence="1">
    <location>
        <position position="1"/>
    </location>
</feature>
<evidence type="ECO:0000313" key="2">
    <source>
        <dbReference type="Proteomes" id="UP001607302"/>
    </source>
</evidence>